<evidence type="ECO:0000256" key="2">
    <source>
        <dbReference type="ARBA" id="ARBA00004167"/>
    </source>
</evidence>
<dbReference type="PANTHER" id="PTHR47955">
    <property type="entry name" value="CYTOCHROME P450 FAMILY 71 PROTEIN"/>
    <property type="match status" value="1"/>
</dbReference>
<keyword evidence="5" id="KW-0812">Transmembrane</keyword>
<evidence type="ECO:0000256" key="1">
    <source>
        <dbReference type="ARBA" id="ARBA00001971"/>
    </source>
</evidence>
<dbReference type="InterPro" id="IPR001128">
    <property type="entry name" value="Cyt_P450"/>
</dbReference>
<dbReference type="PRINTS" id="PR00463">
    <property type="entry name" value="EP450I"/>
</dbReference>
<dbReference type="EMBL" id="BJWL01000021">
    <property type="protein sequence ID" value="GFZ10393.1"/>
    <property type="molecule type" value="Genomic_DNA"/>
</dbReference>
<dbReference type="InterPro" id="IPR002401">
    <property type="entry name" value="Cyt_P450_E_grp-I"/>
</dbReference>
<evidence type="ECO:0000256" key="3">
    <source>
        <dbReference type="ARBA" id="ARBA00010617"/>
    </source>
</evidence>
<keyword evidence="12" id="KW-0808">Transferase</keyword>
<dbReference type="InterPro" id="IPR036396">
    <property type="entry name" value="Cyt_P450_sf"/>
</dbReference>
<evidence type="ECO:0000313" key="12">
    <source>
        <dbReference type="EMBL" id="GFZ10393.1"/>
    </source>
</evidence>
<evidence type="ECO:0000256" key="10">
    <source>
        <dbReference type="ARBA" id="ARBA00023033"/>
    </source>
</evidence>
<dbReference type="PANTHER" id="PTHR47955:SF22">
    <property type="entry name" value="CYTOCHROME P450 83B1-LIKE"/>
    <property type="match status" value="1"/>
</dbReference>
<evidence type="ECO:0000256" key="5">
    <source>
        <dbReference type="ARBA" id="ARBA00022692"/>
    </source>
</evidence>
<dbReference type="Pfam" id="PF00067">
    <property type="entry name" value="p450"/>
    <property type="match status" value="2"/>
</dbReference>
<keyword evidence="12" id="KW-0418">Kinase</keyword>
<keyword evidence="13" id="KW-1185">Reference proteome</keyword>
<proteinExistence type="inferred from homology"/>
<reference evidence="12 13" key="1">
    <citation type="submission" date="2019-07" db="EMBL/GenBank/DDBJ databases">
        <title>De Novo Assembly of kiwifruit Actinidia rufa.</title>
        <authorList>
            <person name="Sugita-Konishi S."/>
            <person name="Sato K."/>
            <person name="Mori E."/>
            <person name="Abe Y."/>
            <person name="Kisaki G."/>
            <person name="Hamano K."/>
            <person name="Suezawa K."/>
            <person name="Otani M."/>
            <person name="Fukuda T."/>
            <person name="Manabe T."/>
            <person name="Gomi K."/>
            <person name="Tabuchi M."/>
            <person name="Akimitsu K."/>
            <person name="Kataoka I."/>
        </authorList>
    </citation>
    <scope>NUCLEOTIDE SEQUENCE [LARGE SCALE GENOMIC DNA]</scope>
    <source>
        <strain evidence="13">cv. Fuchu</strain>
    </source>
</reference>
<keyword evidence="4" id="KW-0349">Heme</keyword>
<organism evidence="12 13">
    <name type="scientific">Actinidia rufa</name>
    <dbReference type="NCBI Taxonomy" id="165716"/>
    <lineage>
        <taxon>Eukaryota</taxon>
        <taxon>Viridiplantae</taxon>
        <taxon>Streptophyta</taxon>
        <taxon>Embryophyta</taxon>
        <taxon>Tracheophyta</taxon>
        <taxon>Spermatophyta</taxon>
        <taxon>Magnoliopsida</taxon>
        <taxon>eudicotyledons</taxon>
        <taxon>Gunneridae</taxon>
        <taxon>Pentapetalae</taxon>
        <taxon>asterids</taxon>
        <taxon>Ericales</taxon>
        <taxon>Actinidiaceae</taxon>
        <taxon>Actinidia</taxon>
    </lineage>
</organism>
<evidence type="ECO:0000256" key="11">
    <source>
        <dbReference type="ARBA" id="ARBA00023136"/>
    </source>
</evidence>
<sequence>MICRVAFGKSYNKEGYESRRFQGLICEAQAMMGGFFVSNYFPFTGWVDTITGMRARLEKNFKEFDLFYQELIDDHLNPNRQKSSQEDILDILLQLKKDPFTSVDLSADHMKALLMVQAKHKRVNVRAVKHWCRQILRGLLYLHSHDPPVIHRYLTCDNIFANVMSLTSSMICRVAFGKSCNKEGYESRRFQGLICEAQAMMGGFFVSNYFPFTGWVDTITGMHARLEKNFKDLDLFYQELIDDHLNPNRPKSSQEDILDILLQLKKDPFTSVDLSADHMKALLMDIFIAGTDTGAATITWAMTALIKDPAVLKKVQEEVRNVVGKKGVATVELALANLLYSFDWELPDGMKKEDVDTDVKPGLTMHKKNDLCLVAKNY</sequence>
<evidence type="ECO:0000256" key="6">
    <source>
        <dbReference type="ARBA" id="ARBA00022723"/>
    </source>
</evidence>
<gene>
    <name evidence="12" type="ORF">Acr_21g0009920</name>
</gene>
<evidence type="ECO:0000256" key="8">
    <source>
        <dbReference type="ARBA" id="ARBA00023002"/>
    </source>
</evidence>
<dbReference type="GO" id="GO:0004497">
    <property type="term" value="F:monooxygenase activity"/>
    <property type="evidence" value="ECO:0007669"/>
    <property type="project" value="UniProtKB-KW"/>
</dbReference>
<dbReference type="GO" id="GO:0016020">
    <property type="term" value="C:membrane"/>
    <property type="evidence" value="ECO:0007669"/>
    <property type="project" value="UniProtKB-SubCell"/>
</dbReference>
<name>A0A7J0GHU7_9ERIC</name>
<keyword evidence="7" id="KW-1133">Transmembrane helix</keyword>
<keyword evidence="9" id="KW-0408">Iron</keyword>
<comment type="similarity">
    <text evidence="3">Belongs to the cytochrome P450 family.</text>
</comment>
<dbReference type="GO" id="GO:0016705">
    <property type="term" value="F:oxidoreductase activity, acting on paired donors, with incorporation or reduction of molecular oxygen"/>
    <property type="evidence" value="ECO:0007669"/>
    <property type="project" value="InterPro"/>
</dbReference>
<evidence type="ECO:0000256" key="9">
    <source>
        <dbReference type="ARBA" id="ARBA00023004"/>
    </source>
</evidence>
<accession>A0A7J0GHU7</accession>
<evidence type="ECO:0000256" key="4">
    <source>
        <dbReference type="ARBA" id="ARBA00022617"/>
    </source>
</evidence>
<evidence type="ECO:0000256" key="7">
    <source>
        <dbReference type="ARBA" id="ARBA00022989"/>
    </source>
</evidence>
<dbReference type="SUPFAM" id="SSF56112">
    <property type="entry name" value="Protein kinase-like (PK-like)"/>
    <property type="match status" value="1"/>
</dbReference>
<keyword evidence="6" id="KW-0479">Metal-binding</keyword>
<dbReference type="OrthoDB" id="1719914at2759"/>
<comment type="caution">
    <text evidence="12">The sequence shown here is derived from an EMBL/GenBank/DDBJ whole genome shotgun (WGS) entry which is preliminary data.</text>
</comment>
<dbReference type="AlphaFoldDB" id="A0A7J0GHU7"/>
<dbReference type="Proteomes" id="UP000585474">
    <property type="component" value="Unassembled WGS sequence"/>
</dbReference>
<protein>
    <submittedName>
        <fullName evidence="12">With no lysine (K) kinase 1</fullName>
    </submittedName>
</protein>
<dbReference type="SUPFAM" id="SSF48264">
    <property type="entry name" value="Cytochrome P450"/>
    <property type="match status" value="2"/>
</dbReference>
<keyword evidence="11" id="KW-0472">Membrane</keyword>
<keyword evidence="10" id="KW-0503">Monooxygenase</keyword>
<comment type="cofactor">
    <cofactor evidence="1">
        <name>heme</name>
        <dbReference type="ChEBI" id="CHEBI:30413"/>
    </cofactor>
</comment>
<dbReference type="InterPro" id="IPR011009">
    <property type="entry name" value="Kinase-like_dom_sf"/>
</dbReference>
<dbReference type="GO" id="GO:0020037">
    <property type="term" value="F:heme binding"/>
    <property type="evidence" value="ECO:0007669"/>
    <property type="project" value="InterPro"/>
</dbReference>
<dbReference type="Gene3D" id="1.10.630.10">
    <property type="entry name" value="Cytochrome P450"/>
    <property type="match status" value="2"/>
</dbReference>
<dbReference type="GO" id="GO:0005506">
    <property type="term" value="F:iron ion binding"/>
    <property type="evidence" value="ECO:0007669"/>
    <property type="project" value="InterPro"/>
</dbReference>
<evidence type="ECO:0000313" key="13">
    <source>
        <dbReference type="Proteomes" id="UP000585474"/>
    </source>
</evidence>
<comment type="subcellular location">
    <subcellularLocation>
        <location evidence="2">Membrane</location>
        <topology evidence="2">Single-pass membrane protein</topology>
    </subcellularLocation>
</comment>
<dbReference type="GO" id="GO:0016301">
    <property type="term" value="F:kinase activity"/>
    <property type="evidence" value="ECO:0007669"/>
    <property type="project" value="UniProtKB-KW"/>
</dbReference>
<keyword evidence="8" id="KW-0560">Oxidoreductase</keyword>